<dbReference type="InterPro" id="IPR050123">
    <property type="entry name" value="Prok_molybdopt-oxidoreductase"/>
</dbReference>
<evidence type="ECO:0000256" key="4">
    <source>
        <dbReference type="ARBA" id="ARBA00022714"/>
    </source>
</evidence>
<dbReference type="RefSeq" id="WP_378322716.1">
    <property type="nucleotide sequence ID" value="NZ_JBHTGP010000006.1"/>
</dbReference>
<dbReference type="PROSITE" id="PS51839">
    <property type="entry name" value="4FE4S_HC3"/>
    <property type="match status" value="1"/>
</dbReference>
<feature type="domain" description="2Fe-2S ferredoxin-type" evidence="13">
    <location>
        <begin position="15"/>
        <end position="99"/>
    </location>
</feature>
<dbReference type="Proteomes" id="UP001597063">
    <property type="component" value="Unassembled WGS sequence"/>
</dbReference>
<reference evidence="17" key="1">
    <citation type="journal article" date="2019" name="Int. J. Syst. Evol. Microbiol.">
        <title>The Global Catalogue of Microorganisms (GCM) 10K type strain sequencing project: providing services to taxonomists for standard genome sequencing and annotation.</title>
        <authorList>
            <consortium name="The Broad Institute Genomics Platform"/>
            <consortium name="The Broad Institute Genome Sequencing Center for Infectious Disease"/>
            <person name="Wu L."/>
            <person name="Ma J."/>
        </authorList>
    </citation>
    <scope>NUCLEOTIDE SEQUENCE [LARGE SCALE GENOMIC DNA]</scope>
    <source>
        <strain evidence="17">JCM 9371</strain>
    </source>
</reference>
<dbReference type="Pfam" id="PF13510">
    <property type="entry name" value="Fer2_4"/>
    <property type="match status" value="1"/>
</dbReference>
<keyword evidence="4 12" id="KW-0001">2Fe-2S</keyword>
<evidence type="ECO:0000256" key="5">
    <source>
        <dbReference type="ARBA" id="ARBA00022719"/>
    </source>
</evidence>
<keyword evidence="9 12" id="KW-0411">Iron-sulfur</keyword>
<keyword evidence="3 12" id="KW-0004">4Fe-4S</keyword>
<dbReference type="GO" id="GO:0050136">
    <property type="term" value="F:NADH dehydrogenase (quinone) (non-electrogenic) activity"/>
    <property type="evidence" value="ECO:0007669"/>
    <property type="project" value="UniProtKB-EC"/>
</dbReference>
<evidence type="ECO:0000313" key="16">
    <source>
        <dbReference type="EMBL" id="MFD0685753.1"/>
    </source>
</evidence>
<evidence type="ECO:0000256" key="3">
    <source>
        <dbReference type="ARBA" id="ARBA00022485"/>
    </source>
</evidence>
<dbReference type="InterPro" id="IPR019574">
    <property type="entry name" value="NADH_UbQ_OxRdtase_Gsu_4Fe4S-bd"/>
</dbReference>
<dbReference type="NCBIfam" id="TIGR01973">
    <property type="entry name" value="NuoG"/>
    <property type="match status" value="1"/>
</dbReference>
<keyword evidence="8 12" id="KW-0408">Iron</keyword>
<dbReference type="PROSITE" id="PS00642">
    <property type="entry name" value="COMPLEX1_75K_2"/>
    <property type="match status" value="1"/>
</dbReference>
<dbReference type="InterPro" id="IPR001041">
    <property type="entry name" value="2Fe-2S_ferredoxin-type"/>
</dbReference>
<dbReference type="PANTHER" id="PTHR43105:SF12">
    <property type="entry name" value="NADH-QUINONE OXIDOREDUCTASE SUBUNIT G"/>
    <property type="match status" value="1"/>
</dbReference>
<gene>
    <name evidence="16" type="ORF">ACFQZM_14705</name>
</gene>
<dbReference type="PROSITE" id="PS51085">
    <property type="entry name" value="2FE2S_FER_2"/>
    <property type="match status" value="1"/>
</dbReference>
<dbReference type="Pfam" id="PF04879">
    <property type="entry name" value="Molybdop_Fe4S4"/>
    <property type="match status" value="1"/>
</dbReference>
<evidence type="ECO:0000259" key="14">
    <source>
        <dbReference type="PROSITE" id="PS51669"/>
    </source>
</evidence>
<dbReference type="PANTHER" id="PTHR43105">
    <property type="entry name" value="RESPIRATORY NITRATE REDUCTASE"/>
    <property type="match status" value="1"/>
</dbReference>
<feature type="domain" description="4Fe-4S Mo/W bis-MGD-type" evidence="14">
    <location>
        <begin position="239"/>
        <end position="295"/>
    </location>
</feature>
<comment type="catalytic activity">
    <reaction evidence="11 12">
        <text>a quinone + NADH + 5 H(+)(in) = a quinol + NAD(+) + 4 H(+)(out)</text>
        <dbReference type="Rhea" id="RHEA:57888"/>
        <dbReference type="ChEBI" id="CHEBI:15378"/>
        <dbReference type="ChEBI" id="CHEBI:24646"/>
        <dbReference type="ChEBI" id="CHEBI:57540"/>
        <dbReference type="ChEBI" id="CHEBI:57945"/>
        <dbReference type="ChEBI" id="CHEBI:132124"/>
    </reaction>
</comment>
<dbReference type="InterPro" id="IPR010228">
    <property type="entry name" value="NADH_UbQ_OxRdtase_Gsu"/>
</dbReference>
<comment type="similarity">
    <text evidence="2 12">Belongs to the complex I 75 kDa subunit family.</text>
</comment>
<dbReference type="PROSITE" id="PS00641">
    <property type="entry name" value="COMPLEX1_75K_1"/>
    <property type="match status" value="1"/>
</dbReference>
<evidence type="ECO:0000256" key="10">
    <source>
        <dbReference type="ARBA" id="ARBA00023027"/>
    </source>
</evidence>
<evidence type="ECO:0000256" key="6">
    <source>
        <dbReference type="ARBA" id="ARBA00022723"/>
    </source>
</evidence>
<dbReference type="SUPFAM" id="SSF54862">
    <property type="entry name" value="4Fe-4S ferredoxins"/>
    <property type="match status" value="1"/>
</dbReference>
<keyword evidence="7 12" id="KW-1278">Translocase</keyword>
<name>A0ABW2XK24_9ACTN</name>
<comment type="cofactor">
    <cofactor evidence="1 12">
        <name>[4Fe-4S] cluster</name>
        <dbReference type="ChEBI" id="CHEBI:49883"/>
    </cofactor>
</comment>
<evidence type="ECO:0000259" key="13">
    <source>
        <dbReference type="PROSITE" id="PS51085"/>
    </source>
</evidence>
<dbReference type="NCBIfam" id="NF005895">
    <property type="entry name" value="PRK07860.1"/>
    <property type="match status" value="1"/>
</dbReference>
<dbReference type="PROSITE" id="PS51669">
    <property type="entry name" value="4FE4S_MOW_BIS_MGD"/>
    <property type="match status" value="1"/>
</dbReference>
<dbReference type="InterPro" id="IPR054351">
    <property type="entry name" value="NADH_UbQ_OxRdtase_ferredoxin"/>
</dbReference>
<keyword evidence="10 12" id="KW-0520">NAD</keyword>
<protein>
    <recommendedName>
        <fullName evidence="12">NADH-quinone oxidoreductase</fullName>
        <ecNumber evidence="12">7.1.1.-</ecNumber>
    </recommendedName>
</protein>
<evidence type="ECO:0000256" key="8">
    <source>
        <dbReference type="ARBA" id="ARBA00023004"/>
    </source>
</evidence>
<evidence type="ECO:0000259" key="15">
    <source>
        <dbReference type="PROSITE" id="PS51839"/>
    </source>
</evidence>
<dbReference type="SUPFAM" id="SSF53706">
    <property type="entry name" value="Formate dehydrogenase/DMSO reductase, domains 1-3"/>
    <property type="match status" value="1"/>
</dbReference>
<dbReference type="Gene3D" id="3.10.20.740">
    <property type="match status" value="1"/>
</dbReference>
<evidence type="ECO:0000256" key="11">
    <source>
        <dbReference type="ARBA" id="ARBA00047712"/>
    </source>
</evidence>
<dbReference type="SMART" id="SM00929">
    <property type="entry name" value="NADH-G_4Fe-4S_3"/>
    <property type="match status" value="1"/>
</dbReference>
<accession>A0ABW2XK24</accession>
<evidence type="ECO:0000256" key="7">
    <source>
        <dbReference type="ARBA" id="ARBA00022967"/>
    </source>
</evidence>
<dbReference type="EC" id="7.1.1.-" evidence="12"/>
<keyword evidence="17" id="KW-1185">Reference proteome</keyword>
<dbReference type="InterPro" id="IPR036010">
    <property type="entry name" value="2Fe-2S_ferredoxin-like_sf"/>
</dbReference>
<dbReference type="CDD" id="cd02788">
    <property type="entry name" value="MopB_CT_NDH-1_NuoG2-N7"/>
    <property type="match status" value="1"/>
</dbReference>
<sequence length="822" mass="86529">MTVTDDKAAVKPAEEMVSVTIDGFEVEVPKGTLIIRAAELLGIQIPRFCDHPLLDPVGACRQCLVEIPDAGNGRGMPKPQASCTTTVMPGMVIKTQLTSPVADKAQHGVMELLLINHPLDCPVCDKGGECPLQNQAMSNGRGESRFTETKRTFPKPLPLSSQVLLDRERCIQCARCTRFSDQIAGDAFIDLLERGAKEQVGTADGKPFQSYFSGNTVQICPVGALTGAAYRFRSRPFDLVSQPSTCEHCASGCALRTDHRRGKITRRLAGDDPQVNEEWNCDKGRWAFTYATQPERLTHPLVRNAAGELETASWPEALTIAARGLAAARGSAGVLTGGRVTLEDAYAYAKFARIALGTNDVDFRARPLSREESEFLASSVAGRPIEVTYADLERAPVVLLAGFEPEEESPIVFLRLRKAFRKSRLKVYSAAPFATRGLAKVGGTLLRTEPGAEADTLGALVGDDSLADVRTLLETPGAVVMVGERLATSPGALSAAVRLARATGARLAWVPRRAGERGAVEAGALPGLLPIGRPVTDPGARAEVARAWGVAELPGSPGLDTAGILAEAAAGRRGALLVGGVDPDDLPDPAAALRALEATPFVVSLEQRPSAVTDRADVVLPVAAVAEKSGTFVDWEGRGRPFDTVLRSAGKLSDLRVLDALAGELDVHLGLPGPEAARRELAELGAYRGERPAAPSVPQALPPHPEAGQAVLATWRLLLDRGRLQDGEPFLAGTAKPAVVRLSPATAAEIGATGAVTVRAGRGEVTLPLELTADLPDRVVWLPTNSAGLSLYRDLGAAAGDVVAIAAGVLADAAETTAGGVR</sequence>
<dbReference type="EMBL" id="JBHTGP010000006">
    <property type="protein sequence ID" value="MFD0685753.1"/>
    <property type="molecule type" value="Genomic_DNA"/>
</dbReference>
<organism evidence="16 17">
    <name type="scientific">Actinomadura fibrosa</name>
    <dbReference type="NCBI Taxonomy" id="111802"/>
    <lineage>
        <taxon>Bacteria</taxon>
        <taxon>Bacillati</taxon>
        <taxon>Actinomycetota</taxon>
        <taxon>Actinomycetes</taxon>
        <taxon>Streptosporangiales</taxon>
        <taxon>Thermomonosporaceae</taxon>
        <taxon>Actinomadura</taxon>
    </lineage>
</organism>
<feature type="domain" description="4Fe-4S His(Cys)3-ligated-type" evidence="15">
    <location>
        <begin position="101"/>
        <end position="140"/>
    </location>
</feature>
<dbReference type="Pfam" id="PF22117">
    <property type="entry name" value="Fer4_Nqo3"/>
    <property type="match status" value="1"/>
</dbReference>
<dbReference type="InterPro" id="IPR006656">
    <property type="entry name" value="Mopterin_OxRdtase"/>
</dbReference>
<comment type="cofactor">
    <cofactor evidence="12">
        <name>[2Fe-2S] cluster</name>
        <dbReference type="ChEBI" id="CHEBI:190135"/>
    </cofactor>
    <text evidence="12">Binds 1 [2Fe-2S] cluster per subunit.</text>
</comment>
<keyword evidence="16" id="KW-0560">Oxidoreductase</keyword>
<dbReference type="Pfam" id="PF10588">
    <property type="entry name" value="NADH-G_4Fe-4S_3"/>
    <property type="match status" value="1"/>
</dbReference>
<evidence type="ECO:0000256" key="1">
    <source>
        <dbReference type="ARBA" id="ARBA00001966"/>
    </source>
</evidence>
<comment type="caution">
    <text evidence="16">The sequence shown here is derived from an EMBL/GenBank/DDBJ whole genome shotgun (WGS) entry which is preliminary data.</text>
</comment>
<dbReference type="Pfam" id="PF00384">
    <property type="entry name" value="Molybdopterin"/>
    <property type="match status" value="1"/>
</dbReference>
<keyword evidence="5 12" id="KW-0874">Quinone</keyword>
<comment type="function">
    <text evidence="12">NDH-1 shuttles electrons from NADH, via FMN and iron-sulfur (Fe-S) centers, to quinones in the respiratory chain. Couples the redox reaction to proton translocation (for every two electrons transferred, four hydrogen ions are translocated across the cytoplasmic membrane), and thus conserves the redox energy in a proton gradient.</text>
</comment>
<keyword evidence="6 12" id="KW-0479">Metal-binding</keyword>
<dbReference type="Gene3D" id="3.30.70.20">
    <property type="match status" value="1"/>
</dbReference>
<dbReference type="Gene3D" id="3.40.50.740">
    <property type="match status" value="2"/>
</dbReference>
<dbReference type="CDD" id="cd00207">
    <property type="entry name" value="fer2"/>
    <property type="match status" value="1"/>
</dbReference>
<dbReference type="PROSITE" id="PS00643">
    <property type="entry name" value="COMPLEX1_75K_3"/>
    <property type="match status" value="1"/>
</dbReference>
<dbReference type="InterPro" id="IPR006963">
    <property type="entry name" value="Mopterin_OxRdtase_4Fe-4S_dom"/>
</dbReference>
<proteinExistence type="inferred from homology"/>
<evidence type="ECO:0000313" key="17">
    <source>
        <dbReference type="Proteomes" id="UP001597063"/>
    </source>
</evidence>
<dbReference type="SUPFAM" id="SSF50692">
    <property type="entry name" value="ADC-like"/>
    <property type="match status" value="1"/>
</dbReference>
<dbReference type="InterPro" id="IPR009010">
    <property type="entry name" value="Asp_de-COase-like_dom_sf"/>
</dbReference>
<evidence type="ECO:0000256" key="12">
    <source>
        <dbReference type="RuleBase" id="RU003525"/>
    </source>
</evidence>
<evidence type="ECO:0000256" key="2">
    <source>
        <dbReference type="ARBA" id="ARBA00005404"/>
    </source>
</evidence>
<dbReference type="SMART" id="SM00926">
    <property type="entry name" value="Molybdop_Fe4S4"/>
    <property type="match status" value="1"/>
</dbReference>
<dbReference type="InterPro" id="IPR000283">
    <property type="entry name" value="NADH_UbQ_OxRdtase_75kDa_su_CS"/>
</dbReference>
<dbReference type="Gene3D" id="3.40.228.10">
    <property type="entry name" value="Dimethylsulfoxide Reductase, domain 2"/>
    <property type="match status" value="1"/>
</dbReference>
<dbReference type="Gene3D" id="2.20.25.90">
    <property type="entry name" value="ADC-like domains"/>
    <property type="match status" value="1"/>
</dbReference>
<evidence type="ECO:0000256" key="9">
    <source>
        <dbReference type="ARBA" id="ARBA00023014"/>
    </source>
</evidence>
<dbReference type="SUPFAM" id="SSF54292">
    <property type="entry name" value="2Fe-2S ferredoxin-like"/>
    <property type="match status" value="1"/>
</dbReference>